<dbReference type="PANTHER" id="PTHR43157">
    <property type="entry name" value="PHOSPHATIDYLINOSITOL-GLYCAN BIOSYNTHESIS CLASS F PROTEIN-RELATED"/>
    <property type="match status" value="1"/>
</dbReference>
<proteinExistence type="predicted"/>
<dbReference type="CDD" id="cd05327">
    <property type="entry name" value="retinol-DH_like_SDR_c_like"/>
    <property type="match status" value="1"/>
</dbReference>
<dbReference type="InParanoid" id="C7QA69"/>
<evidence type="ECO:0000313" key="2">
    <source>
        <dbReference type="EMBL" id="ACU70467.1"/>
    </source>
</evidence>
<dbReference type="Proteomes" id="UP000000851">
    <property type="component" value="Chromosome"/>
</dbReference>
<dbReference type="AlphaFoldDB" id="C7QA69"/>
<dbReference type="STRING" id="479433.Caci_1546"/>
<organism evidence="2 3">
    <name type="scientific">Catenulispora acidiphila (strain DSM 44928 / JCM 14897 / NBRC 102108 / NRRL B-24433 / ID139908)</name>
    <dbReference type="NCBI Taxonomy" id="479433"/>
    <lineage>
        <taxon>Bacteria</taxon>
        <taxon>Bacillati</taxon>
        <taxon>Actinomycetota</taxon>
        <taxon>Actinomycetes</taxon>
        <taxon>Catenulisporales</taxon>
        <taxon>Catenulisporaceae</taxon>
        <taxon>Catenulispora</taxon>
    </lineage>
</organism>
<dbReference type="HOGENOM" id="CLU_010194_44_2_11"/>
<dbReference type="NCBIfam" id="NF004513">
    <property type="entry name" value="PRK05854.1"/>
    <property type="match status" value="1"/>
</dbReference>
<dbReference type="PRINTS" id="PR00081">
    <property type="entry name" value="GDHRDH"/>
</dbReference>
<name>C7QA69_CATAD</name>
<keyword evidence="1" id="KW-0560">Oxidoreductase</keyword>
<evidence type="ECO:0000256" key="1">
    <source>
        <dbReference type="ARBA" id="ARBA00023002"/>
    </source>
</evidence>
<dbReference type="EMBL" id="CP001700">
    <property type="protein sequence ID" value="ACU70467.1"/>
    <property type="molecule type" value="Genomic_DNA"/>
</dbReference>
<dbReference type="eggNOG" id="COG1028">
    <property type="taxonomic scope" value="Bacteria"/>
</dbReference>
<dbReference type="RefSeq" id="WP_012785761.1">
    <property type="nucleotide sequence ID" value="NC_013131.1"/>
</dbReference>
<dbReference type="NCBIfam" id="NF004846">
    <property type="entry name" value="PRK06197.1"/>
    <property type="match status" value="1"/>
</dbReference>
<dbReference type="Pfam" id="PF00106">
    <property type="entry name" value="adh_short"/>
    <property type="match status" value="1"/>
</dbReference>
<dbReference type="SUPFAM" id="SSF51735">
    <property type="entry name" value="NAD(P)-binding Rossmann-fold domains"/>
    <property type="match status" value="1"/>
</dbReference>
<accession>C7QA69</accession>
<dbReference type="PANTHER" id="PTHR43157:SF31">
    <property type="entry name" value="PHOSPHATIDYLINOSITOL-GLYCAN BIOSYNTHESIS CLASS F PROTEIN"/>
    <property type="match status" value="1"/>
</dbReference>
<dbReference type="KEGG" id="cai:Caci_1546"/>
<evidence type="ECO:0000313" key="3">
    <source>
        <dbReference type="Proteomes" id="UP000000851"/>
    </source>
</evidence>
<gene>
    <name evidence="2" type="ordered locus">Caci_1546</name>
</gene>
<dbReference type="Gene3D" id="3.40.50.720">
    <property type="entry name" value="NAD(P)-binding Rossmann-like Domain"/>
    <property type="match status" value="1"/>
</dbReference>
<dbReference type="GO" id="GO:0016491">
    <property type="term" value="F:oxidoreductase activity"/>
    <property type="evidence" value="ECO:0007669"/>
    <property type="project" value="UniProtKB-KW"/>
</dbReference>
<dbReference type="OrthoDB" id="4577644at2"/>
<dbReference type="InterPro" id="IPR036291">
    <property type="entry name" value="NAD(P)-bd_dom_sf"/>
</dbReference>
<sequence>MSTKWTADAIPALAGRTFVVTGANSGLGLEAARLLAGNGAHVVMTARSRTKGEAAAARIGQDVPGASLELRTLDLADLDSVREFARGLHEDGVGVDVLINNAGVMMAPQQQTKQGFELQFGTNHLGHFALTGLLLDLLAAGSDPRVVTVSSTFHKQGSIDFDDLMRTKGYNPNAAYAQSKLANLLFGLELQRRLSAAGSPVRSLMAHPGYSATNLQFAVTTGWRKAILRVGNSLFAQKAAVGVLPEVRAAVAPDVAGGQYYGSANFFETRGHPEVVQPSRRAQDPELAARLWEESEKLTGVVYPL</sequence>
<dbReference type="InterPro" id="IPR002347">
    <property type="entry name" value="SDR_fam"/>
</dbReference>
<keyword evidence="3" id="KW-1185">Reference proteome</keyword>
<reference evidence="2 3" key="1">
    <citation type="journal article" date="2009" name="Stand. Genomic Sci.">
        <title>Complete genome sequence of Catenulispora acidiphila type strain (ID 139908).</title>
        <authorList>
            <person name="Copeland A."/>
            <person name="Lapidus A."/>
            <person name="Glavina Del Rio T."/>
            <person name="Nolan M."/>
            <person name="Lucas S."/>
            <person name="Chen F."/>
            <person name="Tice H."/>
            <person name="Cheng J.F."/>
            <person name="Bruce D."/>
            <person name="Goodwin L."/>
            <person name="Pitluck S."/>
            <person name="Mikhailova N."/>
            <person name="Pati A."/>
            <person name="Ivanova N."/>
            <person name="Mavromatis K."/>
            <person name="Chen A."/>
            <person name="Palaniappan K."/>
            <person name="Chain P."/>
            <person name="Land M."/>
            <person name="Hauser L."/>
            <person name="Chang Y.J."/>
            <person name="Jeffries C.D."/>
            <person name="Chertkov O."/>
            <person name="Brettin T."/>
            <person name="Detter J.C."/>
            <person name="Han C."/>
            <person name="Ali Z."/>
            <person name="Tindall B.J."/>
            <person name="Goker M."/>
            <person name="Bristow J."/>
            <person name="Eisen J.A."/>
            <person name="Markowitz V."/>
            <person name="Hugenholtz P."/>
            <person name="Kyrpides N.C."/>
            <person name="Klenk H.P."/>
        </authorList>
    </citation>
    <scope>NUCLEOTIDE SEQUENCE [LARGE SCALE GENOMIC DNA]</scope>
    <source>
        <strain evidence="3">DSM 44928 / JCM 14897 / NBRC 102108 / NRRL B-24433 / ID139908</strain>
    </source>
</reference>
<protein>
    <submittedName>
        <fullName evidence="2">Short-chain dehydrogenase/reductase SDR</fullName>
    </submittedName>
</protein>